<proteinExistence type="predicted"/>
<comment type="caution">
    <text evidence="1">The sequence shown here is derived from an EMBL/GenBank/DDBJ whole genome shotgun (WGS) entry which is preliminary data.</text>
</comment>
<dbReference type="Gramene" id="OE9A116385T1">
    <property type="protein sequence ID" value="OE9A116385C1"/>
    <property type="gene ID" value="OE9A116385"/>
</dbReference>
<name>A0A8S0RJL3_OLEEU</name>
<organism evidence="1 2">
    <name type="scientific">Olea europaea subsp. europaea</name>
    <dbReference type="NCBI Taxonomy" id="158383"/>
    <lineage>
        <taxon>Eukaryota</taxon>
        <taxon>Viridiplantae</taxon>
        <taxon>Streptophyta</taxon>
        <taxon>Embryophyta</taxon>
        <taxon>Tracheophyta</taxon>
        <taxon>Spermatophyta</taxon>
        <taxon>Magnoliopsida</taxon>
        <taxon>eudicotyledons</taxon>
        <taxon>Gunneridae</taxon>
        <taxon>Pentapetalae</taxon>
        <taxon>asterids</taxon>
        <taxon>lamiids</taxon>
        <taxon>Lamiales</taxon>
        <taxon>Oleaceae</taxon>
        <taxon>Oleeae</taxon>
        <taxon>Olea</taxon>
    </lineage>
</organism>
<sequence>MSGAVVMGGTALSDQQHYSGFVIQTLIPRLAIPPDVVLATRWWVTSFSQIKVIAATE</sequence>
<reference evidence="1 2" key="1">
    <citation type="submission" date="2019-12" db="EMBL/GenBank/DDBJ databases">
        <authorList>
            <person name="Alioto T."/>
            <person name="Alioto T."/>
            <person name="Gomez Garrido J."/>
        </authorList>
    </citation>
    <scope>NUCLEOTIDE SEQUENCE [LARGE SCALE GENOMIC DNA]</scope>
</reference>
<gene>
    <name evidence="1" type="ORF">OLEA9_A116385</name>
</gene>
<evidence type="ECO:0000313" key="2">
    <source>
        <dbReference type="Proteomes" id="UP000594638"/>
    </source>
</evidence>
<keyword evidence="2" id="KW-1185">Reference proteome</keyword>
<dbReference type="EMBL" id="CACTIH010003627">
    <property type="protein sequence ID" value="CAA2979248.1"/>
    <property type="molecule type" value="Genomic_DNA"/>
</dbReference>
<evidence type="ECO:0000313" key="1">
    <source>
        <dbReference type="EMBL" id="CAA2979248.1"/>
    </source>
</evidence>
<dbReference type="Proteomes" id="UP000594638">
    <property type="component" value="Unassembled WGS sequence"/>
</dbReference>
<protein>
    <submittedName>
        <fullName evidence="1">Uncharacterized protein</fullName>
    </submittedName>
</protein>
<accession>A0A8S0RJL3</accession>
<dbReference type="AlphaFoldDB" id="A0A8S0RJL3"/>